<gene>
    <name evidence="15" type="ORF">SeLEV6574_g07383</name>
</gene>
<evidence type="ECO:0000256" key="6">
    <source>
        <dbReference type="ARBA" id="ARBA00022806"/>
    </source>
</evidence>
<evidence type="ECO:0000256" key="8">
    <source>
        <dbReference type="ARBA" id="ARBA00022895"/>
    </source>
</evidence>
<dbReference type="SUPFAM" id="SSF101420">
    <property type="entry name" value="C-terminal domain of Ku80"/>
    <property type="match status" value="1"/>
</dbReference>
<feature type="domain" description="Ku" evidence="14">
    <location>
        <begin position="301"/>
        <end position="438"/>
    </location>
</feature>
<dbReference type="Gene3D" id="2.40.290.10">
    <property type="match status" value="1"/>
</dbReference>
<sequence length="771" mass="86858">MYTGRTSDGRRYIDMARQLMTEMLHSKLIAGLKTDHIQLVLVGTRETLHHIENAQDFYKHITEHGSMSPATMNLLRFVEEQIPNMEGETTQQADLFDGVIVGLDIINVFCKKLKFIKNVYVLTDGTPPCSLDDEDGVETLIREKEVQLTIIGYGSEDSIVEDRNVEPDTPENVKKRLKALVTSLQTEENANSYDYFEADEATEMASQLRNREIRPATLSRCSLSIGDTEMYPNSAIDISVHVYAKTLEFKSPPAKHIATNVPVGEERNEVHMNRKYVTVGVQAEEAPTDGLGDGAGKRGGREIVDRENLIRGFKYGDEIVPLHADHILASKPEEDKAMHILKFVYNDRVRREMYLSNDLMVVPEPGNKHAMTTMITLAQAMRIKEYVALTRFVARKGGKPKLGILIPSLKKGKCHFHWIQFPFADDVRVYEFAALQPLVDEPPIPIQQHAYGNNNDSNQINTMSSEGTNKKHPLDRRLVSAQEIRVRFDDFIQAMDLMEATIGPDGEKTEAFKPKNVYNPSFQRLFQVLKARALDPTALLPEADPRLLAGITPLQSVITKAKPALEALVEAFDLKPVEEKKRKNSMATDSDRQPDKRVKTGEDADEDYTTLSRPTAVSISRMNPVADFNALMTHRDNDVIYTAIQEMKKVITTLIESSSHFANELTTIVESLTALRDGCRIESEYPSWNEYIRSLKARFHNPADDAVYNKLDVWRDIQDAGLGLMRNPHPEFGEDVPSEDEVANFFDDDLQHDAVPVSAAAAPVDEDDEMD</sequence>
<evidence type="ECO:0000256" key="4">
    <source>
        <dbReference type="ARBA" id="ARBA00022763"/>
    </source>
</evidence>
<feature type="region of interest" description="Disordered" evidence="13">
    <location>
        <begin position="579"/>
        <end position="606"/>
    </location>
</feature>
<feature type="compositionally biased region" description="Basic and acidic residues" evidence="13">
    <location>
        <begin position="589"/>
        <end position="602"/>
    </location>
</feature>
<keyword evidence="7" id="KW-0067">ATP-binding</keyword>
<dbReference type="InterPro" id="IPR006164">
    <property type="entry name" value="DNA_bd_Ku70/Ku80"/>
</dbReference>
<dbReference type="GO" id="GO:0006310">
    <property type="term" value="P:DNA recombination"/>
    <property type="evidence" value="ECO:0007669"/>
    <property type="project" value="UniProtKB-KW"/>
</dbReference>
<dbReference type="GO" id="GO:0005524">
    <property type="term" value="F:ATP binding"/>
    <property type="evidence" value="ECO:0007669"/>
    <property type="project" value="UniProtKB-KW"/>
</dbReference>
<dbReference type="Pfam" id="PF02735">
    <property type="entry name" value="Ku"/>
    <property type="match status" value="1"/>
</dbReference>
<reference evidence="15 16" key="1">
    <citation type="journal article" date="2019" name="Sci. Rep.">
        <title>Comparative genomics of chytrid fungi reveal insights into the obligate biotrophic and pathogenic lifestyle of Synchytrium endobioticum.</title>
        <authorList>
            <person name="van de Vossenberg B.T.L.H."/>
            <person name="Warris S."/>
            <person name="Nguyen H.D.T."/>
            <person name="van Gent-Pelzer M.P.E."/>
            <person name="Joly D.L."/>
            <person name="van de Geest H.C."/>
            <person name="Bonants P.J.M."/>
            <person name="Smith D.S."/>
            <person name="Levesque C.A."/>
            <person name="van der Lee T.A.J."/>
        </authorList>
    </citation>
    <scope>NUCLEOTIDE SEQUENCE [LARGE SCALE GENOMIC DNA]</scope>
    <source>
        <strain evidence="15 16">LEV6574</strain>
    </source>
</reference>
<evidence type="ECO:0000259" key="14">
    <source>
        <dbReference type="SMART" id="SM00559"/>
    </source>
</evidence>
<evidence type="ECO:0000256" key="12">
    <source>
        <dbReference type="ARBA" id="ARBA00023242"/>
    </source>
</evidence>
<evidence type="ECO:0000256" key="5">
    <source>
        <dbReference type="ARBA" id="ARBA00022801"/>
    </source>
</evidence>
<dbReference type="InterPro" id="IPR016194">
    <property type="entry name" value="SPOC-like_C_dom_sf"/>
</dbReference>
<dbReference type="OrthoDB" id="30826at2759"/>
<evidence type="ECO:0000256" key="9">
    <source>
        <dbReference type="ARBA" id="ARBA00023125"/>
    </source>
</evidence>
<dbReference type="Gene3D" id="1.25.40.240">
    <property type="entry name" value="Ku, C-terminal domain"/>
    <property type="match status" value="1"/>
</dbReference>
<comment type="subcellular location">
    <subcellularLocation>
        <location evidence="2">Chromosome</location>
        <location evidence="2">Telomere</location>
    </subcellularLocation>
    <subcellularLocation>
        <location evidence="1">Nucleus</location>
    </subcellularLocation>
</comment>
<dbReference type="GO" id="GO:0000723">
    <property type="term" value="P:telomere maintenance"/>
    <property type="evidence" value="ECO:0007669"/>
    <property type="project" value="TreeGrafter"/>
</dbReference>
<evidence type="ECO:0000256" key="11">
    <source>
        <dbReference type="ARBA" id="ARBA00023204"/>
    </source>
</evidence>
<keyword evidence="4" id="KW-0227">DNA damage</keyword>
<keyword evidence="12" id="KW-0539">Nucleus</keyword>
<keyword evidence="5" id="KW-0378">Hydrolase</keyword>
<dbReference type="SUPFAM" id="SSF100939">
    <property type="entry name" value="SPOC domain-like"/>
    <property type="match status" value="1"/>
</dbReference>
<dbReference type="InterPro" id="IPR036494">
    <property type="entry name" value="Ku_C_sf"/>
</dbReference>
<evidence type="ECO:0000256" key="1">
    <source>
        <dbReference type="ARBA" id="ARBA00004123"/>
    </source>
</evidence>
<dbReference type="GO" id="GO:0003678">
    <property type="term" value="F:DNA helicase activity"/>
    <property type="evidence" value="ECO:0007669"/>
    <property type="project" value="InterPro"/>
</dbReference>
<dbReference type="InterPro" id="IPR036465">
    <property type="entry name" value="vWFA_dom_sf"/>
</dbReference>
<dbReference type="VEuPathDB" id="FungiDB:SeMB42_g03804"/>
<evidence type="ECO:0000256" key="3">
    <source>
        <dbReference type="ARBA" id="ARBA00022741"/>
    </source>
</evidence>
<dbReference type="GO" id="GO:0006303">
    <property type="term" value="P:double-strand break repair via nonhomologous end joining"/>
    <property type="evidence" value="ECO:0007669"/>
    <property type="project" value="InterPro"/>
</dbReference>
<evidence type="ECO:0000256" key="10">
    <source>
        <dbReference type="ARBA" id="ARBA00023172"/>
    </source>
</evidence>
<dbReference type="VEuPathDB" id="FungiDB:SeMB42_g03803"/>
<evidence type="ECO:0000256" key="2">
    <source>
        <dbReference type="ARBA" id="ARBA00004574"/>
    </source>
</evidence>
<evidence type="ECO:0000256" key="7">
    <source>
        <dbReference type="ARBA" id="ARBA00022840"/>
    </source>
</evidence>
<dbReference type="PANTHER" id="PTHR12604:SF4">
    <property type="entry name" value="X-RAY REPAIR CROSS-COMPLEMENTING PROTEIN 5"/>
    <property type="match status" value="1"/>
</dbReference>
<dbReference type="GO" id="GO:0000781">
    <property type="term" value="C:chromosome, telomeric region"/>
    <property type="evidence" value="ECO:0007669"/>
    <property type="project" value="UniProtKB-SubCell"/>
</dbReference>
<dbReference type="Proteomes" id="UP000320475">
    <property type="component" value="Unassembled WGS sequence"/>
</dbReference>
<keyword evidence="3" id="KW-0547">Nucleotide-binding</keyword>
<keyword evidence="6" id="KW-0347">Helicase</keyword>
<dbReference type="Gene3D" id="3.40.50.410">
    <property type="entry name" value="von Willebrand factor, type A domain"/>
    <property type="match status" value="1"/>
</dbReference>
<evidence type="ECO:0000256" key="13">
    <source>
        <dbReference type="SAM" id="MobiDB-lite"/>
    </source>
</evidence>
<keyword evidence="10" id="KW-0233">DNA recombination</keyword>
<dbReference type="InterPro" id="IPR014893">
    <property type="entry name" value="Ku_PK_bind"/>
</dbReference>
<evidence type="ECO:0000313" key="15">
    <source>
        <dbReference type="EMBL" id="TPX39190.1"/>
    </source>
</evidence>
<dbReference type="Pfam" id="PF03730">
    <property type="entry name" value="Ku_C"/>
    <property type="match status" value="1"/>
</dbReference>
<dbReference type="GO" id="GO:0003690">
    <property type="term" value="F:double-stranded DNA binding"/>
    <property type="evidence" value="ECO:0007669"/>
    <property type="project" value="TreeGrafter"/>
</dbReference>
<dbReference type="AlphaFoldDB" id="A0A507CCE3"/>
<dbReference type="Gene3D" id="1.10.1600.10">
    <property type="match status" value="1"/>
</dbReference>
<keyword evidence="8" id="KW-0158">Chromosome</keyword>
<name>A0A507CCE3_9FUNG</name>
<dbReference type="Pfam" id="PF08785">
    <property type="entry name" value="Ku_PK_bind"/>
    <property type="match status" value="1"/>
</dbReference>
<dbReference type="PANTHER" id="PTHR12604">
    <property type="entry name" value="KU AUTOANTIGEN DNA HELICASE"/>
    <property type="match status" value="1"/>
</dbReference>
<accession>A0A507CCE3</accession>
<comment type="caution">
    <text evidence="15">The sequence shown here is derived from an EMBL/GenBank/DDBJ whole genome shotgun (WGS) entry which is preliminary data.</text>
</comment>
<proteinExistence type="predicted"/>
<dbReference type="InterPro" id="IPR005160">
    <property type="entry name" value="Ku_C"/>
</dbReference>
<dbReference type="GO" id="GO:0043564">
    <property type="term" value="C:Ku70:Ku80 complex"/>
    <property type="evidence" value="ECO:0007669"/>
    <property type="project" value="TreeGrafter"/>
</dbReference>
<keyword evidence="8" id="KW-0779">Telomere</keyword>
<keyword evidence="9" id="KW-0238">DNA-binding</keyword>
<dbReference type="SUPFAM" id="SSF53300">
    <property type="entry name" value="vWA-like"/>
    <property type="match status" value="1"/>
</dbReference>
<protein>
    <recommendedName>
        <fullName evidence="14">Ku domain-containing protein</fullName>
    </recommendedName>
</protein>
<organism evidence="15 16">
    <name type="scientific">Synchytrium endobioticum</name>
    <dbReference type="NCBI Taxonomy" id="286115"/>
    <lineage>
        <taxon>Eukaryota</taxon>
        <taxon>Fungi</taxon>
        <taxon>Fungi incertae sedis</taxon>
        <taxon>Chytridiomycota</taxon>
        <taxon>Chytridiomycota incertae sedis</taxon>
        <taxon>Chytridiomycetes</taxon>
        <taxon>Synchytriales</taxon>
        <taxon>Synchytriaceae</taxon>
        <taxon>Synchytrium</taxon>
    </lineage>
</organism>
<dbReference type="EMBL" id="QEAM01000515">
    <property type="protein sequence ID" value="TPX39190.1"/>
    <property type="molecule type" value="Genomic_DNA"/>
</dbReference>
<dbReference type="GO" id="GO:0016787">
    <property type="term" value="F:hydrolase activity"/>
    <property type="evidence" value="ECO:0007669"/>
    <property type="project" value="UniProtKB-KW"/>
</dbReference>
<evidence type="ECO:0000313" key="16">
    <source>
        <dbReference type="Proteomes" id="UP000320475"/>
    </source>
</evidence>
<keyword evidence="11" id="KW-0234">DNA repair</keyword>
<dbReference type="GO" id="GO:0042162">
    <property type="term" value="F:telomeric DNA binding"/>
    <property type="evidence" value="ECO:0007669"/>
    <property type="project" value="TreeGrafter"/>
</dbReference>
<dbReference type="SMART" id="SM00559">
    <property type="entry name" value="Ku78"/>
    <property type="match status" value="1"/>
</dbReference>